<evidence type="ECO:0000313" key="10">
    <source>
        <dbReference type="Proteomes" id="UP000038040"/>
    </source>
</evidence>
<dbReference type="Gene3D" id="3.30.559.10">
    <property type="entry name" value="Chloramphenicol acetyltransferase-like domain"/>
    <property type="match status" value="4"/>
</dbReference>
<dbReference type="GO" id="GO:0004312">
    <property type="term" value="F:fatty acid synthase activity"/>
    <property type="evidence" value="ECO:0007669"/>
    <property type="project" value="UniProtKB-EC"/>
</dbReference>
<dbReference type="SUPFAM" id="SSF47336">
    <property type="entry name" value="ACP-like"/>
    <property type="match status" value="4"/>
</dbReference>
<dbReference type="GO" id="GO:0016297">
    <property type="term" value="F:fatty acyl-[ACP] hydrolase activity"/>
    <property type="evidence" value="ECO:0007669"/>
    <property type="project" value="UniProtKB-EC"/>
</dbReference>
<dbReference type="GO" id="GO:0005737">
    <property type="term" value="C:cytoplasm"/>
    <property type="evidence" value="ECO:0007669"/>
    <property type="project" value="TreeGrafter"/>
</dbReference>
<dbReference type="InterPro" id="IPR000873">
    <property type="entry name" value="AMP-dep_synth/lig_dom"/>
</dbReference>
<evidence type="ECO:0000256" key="6">
    <source>
        <dbReference type="ARBA" id="ARBA00022598"/>
    </source>
</evidence>
<dbReference type="GO" id="GO:0043041">
    <property type="term" value="P:amino acid activation for nonribosomal peptide biosynthetic process"/>
    <property type="evidence" value="ECO:0007669"/>
    <property type="project" value="TreeGrafter"/>
</dbReference>
<protein>
    <recommendedName>
        <fullName evidence="3">Fatty acid synthase</fullName>
        <ecNumber evidence="2">2.3.1.85</ecNumber>
        <ecNumber evidence="1">3.1.2.14</ecNumber>
    </recommendedName>
</protein>
<dbReference type="InterPro" id="IPR036736">
    <property type="entry name" value="ACP-like_sf"/>
</dbReference>
<reference evidence="9 11" key="2">
    <citation type="submission" date="2018-11" db="EMBL/GenBank/DDBJ databases">
        <authorList>
            <consortium name="Pathogen Informatics"/>
        </authorList>
    </citation>
    <scope>NUCLEOTIDE SEQUENCE [LARGE SCALE GENOMIC DNA]</scope>
</reference>
<comment type="catalytic activity">
    <reaction evidence="7">
        <text>acetyl-CoA + n malonyl-CoA + 2n NADPH + 2n H(+) = a long-chain fatty acid + (n+1) CoA + n CO2 + 2n NADP(+).</text>
        <dbReference type="EC" id="2.3.1.85"/>
    </reaction>
</comment>
<dbReference type="Gene3D" id="3.40.50.12780">
    <property type="entry name" value="N-terminal domain of ligase-like"/>
    <property type="match status" value="2"/>
</dbReference>
<keyword evidence="5" id="KW-0597">Phosphoprotein</keyword>
<gene>
    <name evidence="9" type="ORF">DME_LOCUS4729</name>
</gene>
<dbReference type="SUPFAM" id="SSF56801">
    <property type="entry name" value="Acetyl-CoA synthetase-like"/>
    <property type="match status" value="2"/>
</dbReference>
<dbReference type="PANTHER" id="PTHR45527">
    <property type="entry name" value="NONRIBOSOMAL PEPTIDE SYNTHETASE"/>
    <property type="match status" value="1"/>
</dbReference>
<dbReference type="Pfam" id="PF00501">
    <property type="entry name" value="AMP-binding"/>
    <property type="match status" value="2"/>
</dbReference>
<dbReference type="Gene3D" id="3.40.50.1820">
    <property type="entry name" value="alpha/beta hydrolase"/>
    <property type="match status" value="1"/>
</dbReference>
<dbReference type="Pfam" id="PF00550">
    <property type="entry name" value="PP-binding"/>
    <property type="match status" value="4"/>
</dbReference>
<dbReference type="GO" id="GO:0016874">
    <property type="term" value="F:ligase activity"/>
    <property type="evidence" value="ECO:0007669"/>
    <property type="project" value="UniProtKB-KW"/>
</dbReference>
<feature type="domain" description="Carrier" evidence="8">
    <location>
        <begin position="1962"/>
        <end position="2037"/>
    </location>
</feature>
<evidence type="ECO:0000256" key="7">
    <source>
        <dbReference type="ARBA" id="ARBA00044883"/>
    </source>
</evidence>
<feature type="domain" description="Carrier" evidence="8">
    <location>
        <begin position="3601"/>
        <end position="3682"/>
    </location>
</feature>
<evidence type="ECO:0000256" key="1">
    <source>
        <dbReference type="ARBA" id="ARBA00012480"/>
    </source>
</evidence>
<dbReference type="PROSITE" id="PS00455">
    <property type="entry name" value="AMP_BINDING"/>
    <property type="match status" value="2"/>
</dbReference>
<feature type="domain" description="Carrier" evidence="8">
    <location>
        <begin position="3019"/>
        <end position="3094"/>
    </location>
</feature>
<dbReference type="SMART" id="SM00823">
    <property type="entry name" value="PKS_PP"/>
    <property type="match status" value="3"/>
</dbReference>
<dbReference type="Proteomes" id="UP000038040">
    <property type="component" value="Unplaced"/>
</dbReference>
<dbReference type="Gene3D" id="1.10.1200.10">
    <property type="entry name" value="ACP-like"/>
    <property type="match status" value="4"/>
</dbReference>
<dbReference type="InterPro" id="IPR042099">
    <property type="entry name" value="ANL_N_sf"/>
</dbReference>
<dbReference type="Proteomes" id="UP000274756">
    <property type="component" value="Unassembled WGS sequence"/>
</dbReference>
<keyword evidence="11" id="KW-1185">Reference proteome</keyword>
<dbReference type="PROSITE" id="PS00012">
    <property type="entry name" value="PHOSPHOPANTETHEINE"/>
    <property type="match status" value="2"/>
</dbReference>
<dbReference type="InterPro" id="IPR001242">
    <property type="entry name" value="Condensation_dom"/>
</dbReference>
<keyword evidence="4" id="KW-0596">Phosphopantetheine</keyword>
<accession>A0A0N4U1A1</accession>
<dbReference type="Pfam" id="PF00668">
    <property type="entry name" value="Condensation"/>
    <property type="match status" value="4"/>
</dbReference>
<dbReference type="InterPro" id="IPR006162">
    <property type="entry name" value="Ppantetheine_attach_site"/>
</dbReference>
<reference evidence="12" key="1">
    <citation type="submission" date="2016-04" db="UniProtKB">
        <authorList>
            <consortium name="WormBaseParasite"/>
        </authorList>
    </citation>
    <scope>IDENTIFICATION</scope>
</reference>
<dbReference type="InterPro" id="IPR009081">
    <property type="entry name" value="PP-bd_ACP"/>
</dbReference>
<dbReference type="EMBL" id="UYYG01001150">
    <property type="protein sequence ID" value="VDN54756.1"/>
    <property type="molecule type" value="Genomic_DNA"/>
</dbReference>
<feature type="domain" description="Carrier" evidence="8">
    <location>
        <begin position="1416"/>
        <end position="1491"/>
    </location>
</feature>
<evidence type="ECO:0000256" key="4">
    <source>
        <dbReference type="ARBA" id="ARBA00022450"/>
    </source>
</evidence>
<dbReference type="InterPro" id="IPR020806">
    <property type="entry name" value="PKS_PP-bd"/>
</dbReference>
<dbReference type="EC" id="2.3.1.85" evidence="2"/>
<evidence type="ECO:0000313" key="9">
    <source>
        <dbReference type="EMBL" id="VDN54756.1"/>
    </source>
</evidence>
<dbReference type="PROSITE" id="PS50075">
    <property type="entry name" value="CARRIER"/>
    <property type="match status" value="4"/>
</dbReference>
<evidence type="ECO:0000259" key="8">
    <source>
        <dbReference type="PROSITE" id="PS50075"/>
    </source>
</evidence>
<dbReference type="GO" id="GO:0044550">
    <property type="term" value="P:secondary metabolite biosynthetic process"/>
    <property type="evidence" value="ECO:0007669"/>
    <property type="project" value="TreeGrafter"/>
</dbReference>
<dbReference type="SUPFAM" id="SSF52777">
    <property type="entry name" value="CoA-dependent acyltransferases"/>
    <property type="match status" value="8"/>
</dbReference>
<dbReference type="Pfam" id="PF00975">
    <property type="entry name" value="Thioesterase"/>
    <property type="match status" value="1"/>
</dbReference>
<dbReference type="InterPro" id="IPR023213">
    <property type="entry name" value="CAT-like_dom_sf"/>
</dbReference>
<evidence type="ECO:0000313" key="11">
    <source>
        <dbReference type="Proteomes" id="UP000274756"/>
    </source>
</evidence>
<name>A0A0N4U1A1_DRAME</name>
<proteinExistence type="predicted"/>
<dbReference type="InterPro" id="IPR029058">
    <property type="entry name" value="AB_hydrolase_fold"/>
</dbReference>
<keyword evidence="6" id="KW-0436">Ligase</keyword>
<dbReference type="GO" id="GO:0031177">
    <property type="term" value="F:phosphopantetheine binding"/>
    <property type="evidence" value="ECO:0007669"/>
    <property type="project" value="InterPro"/>
</dbReference>
<evidence type="ECO:0000256" key="5">
    <source>
        <dbReference type="ARBA" id="ARBA00022553"/>
    </source>
</evidence>
<dbReference type="STRING" id="318479.A0A0N4U1A1"/>
<organism evidence="10 12">
    <name type="scientific">Dracunculus medinensis</name>
    <name type="common">Guinea worm</name>
    <dbReference type="NCBI Taxonomy" id="318479"/>
    <lineage>
        <taxon>Eukaryota</taxon>
        <taxon>Metazoa</taxon>
        <taxon>Ecdysozoa</taxon>
        <taxon>Nematoda</taxon>
        <taxon>Chromadorea</taxon>
        <taxon>Rhabditida</taxon>
        <taxon>Spirurina</taxon>
        <taxon>Dracunculoidea</taxon>
        <taxon>Dracunculidae</taxon>
        <taxon>Dracunculus</taxon>
    </lineage>
</organism>
<sequence length="3938" mass="458194">MRLIDLLPVISEYRKRYGNSSLVLWIESIRFQANDKNDNKHGSVKDKCLLNYTFADGKVISVVFKEVQVMSFDSAISLLNLLKRFEQLKQLNNTEDNRENIKIEVWQCYKTSENLFIVDVTDNVNLSDSDFLKILDIIFNFQSNSKQYTTVQSIKKIILPLSIYGKLYIHFEYVGECINLKIYDRFGVPIGEFLDICLRRWKEDYGGENDIQRNNHYSNEKISDKFMEVIEHRDSNSFKTNDEKNVIDTTKEEQMDISADCRKFCKFKTNMQTDIFAETGCMENQVLPQDDFDVVNDTFADSTIYDNRNQQLHNGTPTSFSLVKINTEGATEIKEIEEIISNTLKKFIAKNFQEETKFVSIGMDSIKLALFEDALRRVLFNKIEVPNGCVYQHSNIRSLAIFLNNLRNKLRSIKLQIQPSERKLEKPLVNKKNHNFMNEFERERYDEIIGDLENLLKNDETIPLTSAQKRFIFINELWPNCEKLQFQEKIIIKLENANIKQLEKAINSLIGRQKILRTKYQRYYQQVLSLTESFFAIKNRSIRVENSYSVNIFDDIPLVIIIESDLSISNHFILQILLHHISTDGHSMAILANELCALYKGEILNQLAIHYVHYALIEKRRMEDDANLEANSSYWKQQFQGFRASKFPIDKPVKIDEEFRKSSLEYKFLQQTIHKINSLVDRFAKTEFKVILSIYFILISKEYCISDCCTGILISNRSTAELQNIIGCFVNPLPLRVQLTNSTYNFSTLLDLISQSLDNGIKHQLPFDDIVNVVNIERNYTTIPLFHTLLVMDTINNFINNKNSSLNWKIIEYNSTGGFYDQIWYFIKENENELIIRVEYNENIYYKQSIERLINKFLILIDQIYENPNRILENISMERRIDLLKSFRRKAMNLCDFPIRQTIIDIAMEQNKLSAYCNSFIFADKRFSNIWWEKMSNQLASMLTQMIIQRYGEPPQVDSIAIFVMERSTDMFLLLLSAWKCGMTVVPLSIDWPEERLLAVMKNIKYTIIFVSKKLLCEYHWILEGAKLIANCKYYYYYSATKQRKRQIPHDLAYITYTSGSTSLPKGICTELIGLNNLAMNYAFCFLPHSASRIYQVVNPSFDIFFADIIEAFCFGGTLIFAKNKIPDWSEMESITHAYIMPAYLSTFGDNYIPNLGKFEAINFGGDIIQTGFLERALQGGVQLYQQYGLTESTIYTTCKRMKKFDQPFMIGKPFLNTDISIRNLDRQRFPEKTLGFGCIEGIGLARGYFQDGILKQKNYENLIDQPKEELVLAKEKRYLWTGDKIEMLSDQGDLKFHGRNDTLIKIRGMMINVAEIEYYVSSLTFIESCVVKLQSFSNKNAFLICYITFRKGYNVKNFEDQIQTYLLEKLPEFMVPRKYLVVNRMPLNSNGKIDRSKLPIINFDEKIENKIKANENLTSAQRRLCEIFAEILGRSQISINDSFFDVGGDSLKALFCIQRIQKELGIEIHLKDILKNITFRQILDSILMKYNHNCSKYLEEPKPCNSFWLFKDGIPLNFGQESLWYLQKYNKNDPSYVLKMSLNLLPSIDCQLLNMAINYMIRNHAIFRTIIKEFRVQRNPSQCVLSLTESFIKLRDQLEFDEETFQMNISPPIKVNLQRNKHTTNLLIYIHHILTDGYSLNIAVQELLRYYGILKRNGISAKVLSCCSGISYAEFSYRQRIEWENRSDDVNEWVDKLRNIEPLNIATDFPRPNIFDGQGKVYSQILKMPLANIKEFCNIHKCTLFTYLVTCFGLLMRTLSGQNKFAIGTPSLNRQQNVLDTIGFFVNNIVICFDLNSFTLISDLIESIQHEIINALDHQHIPFELIVKKLNPIRDPSRSPIFQYSLVLQNQFINSIENDEKILLSVDEIHSGGAKFDQTWFFHERGIHLSLDIEFCTSLFRPSTIQQFAKIFENIMKSLIESKKINDMKFVNDVTQLRFIRYATINENPNNTSVKCNKQPKRFQGTEAKLYKIWSTFLQKPSIDDDDNFFAIGGHSLLAVKICSEISREFNIDCPIHIIFSHPTIKQLINYVDNIHSRNYANYVTNTTPLPLFCKLQEPILKMFFRNQPNFNMKAYETGFTVQIESLDVKSLRNILNRIIMRHSSLRTKFAYSNNHFYQEIYSGIEAFIPIIDYSAEFSDLSVPKPLLDISLICVAKNISELITDVKFLVNHVLADGRSMEIIQEELCQSYFHGRKLPKNTTTYSQFSSDFNKKVESFEKIFQYWQTNIKNIQTDQIQTDKIRSPIISNKSGYVERRFIGLGEVIMKLAQYFYCSPTAIILAGFHQIFALRKPAKSASLIAFPVDMRFNSADQCVGHCVNILPLIIKFCDCFKKLCKNIMIQIHDILENSFIPSEIISELLENKHTQLSIMISVNTIEKNSLNSNKFRLINENSGYTKYELTIFVTHCDETIDIKAEFMHEIFFTENIELMIVEWAKFITREARNWLTPRIAKIEKIQNSPLGYNKNLLTSEPNRSEITKTSQGNLQSLDYCKIPSENLESENSGKDTVELNANILNDLPRFTLPEFLRNTALYAATNKSFYNETTKITYNSMISRIDQISNVLEQKLLQLTGEVLRPDCILPVVAKKSLDILIVCLSIVYSGCAYLPIDIKNPKHRINEILDQLDGQVYISDYKIHTDSRRAINFNYLNGGSTREFFIRKQFKRLRNKPDDLGYVIFTSGSTGRPKGVAIKQLAIINVAVQSTQNFYVKSTDSVYQFTNFAFDNSVLEMIMALSNGAAIFVEETMFEIKRFFQEVERSKITHALLFPGLIHTFTNEEIAKLSLLRYWIVGAEKLDDETLNIALESGVRVIQNYGPTETTTYAIFKHMRYGDRGCNIGKPIANVHLSIVSDCETQSPLFVNGKLIIEGACLMRGYLNQDQMKIKEKIKSFDTGDIVKILPDKNCIFIGRSDRQIKIRGFRVEISEIEGVIRQINWVRQVRIIYKKHEQILNAYLTLVNGLEHEFNSVFLRNFCLNRLPYYMVPGNFYPIEQFPLTSNAKVSLDELLMKYENCIEQKKIPESVVEFRIWLLFKEILKIDNISTTDDFFLLGGNSLSATKLSNRISNEFSRKLETNDIFRLRTIKSLSLILANDKEEILNENDSKLITNEIQQQQRIDELIKLKNFDIRKIPLSFQQEQMFFLSETNQNEYYNLPFVQFFERNVNYRHLRLAFLRLIMRQNSLRTFFTETAYEFFQTVLSGTESYFHPPLKAYSAITLASDIKYLRKQLPKFKIEPPVQCAIYYDNDSSRFVVLLIIHHIISDAWSTRLIESEMSELYKEIQRGKFCDKKITYSYANFAQIQSNNAKNLILLSEEYSEKFVNFVINERSCLTFCHSNSDKVEFNECSEIRFILSEQKKLIDICNFMATTPFVIALANVLLSLHRISTLDTILVTAPIANRTGNTHILVGNFLNNLLIDSHYKSEQTINDYIKNLNINIDKIRKYEIVPYCLIIQSFTRRLSKLSYKKRLALTELYFNCRYELEDGSTNYLLTISENDFRPSSLCVYPLEIDVDMLHGNIQYTFRIRPEIGSQSDLILLKECVQEIYEQFMDLSKSYEIGKIDNQRELVLEKIDQRQRVMVPQNNLLDESKKQIKSENLLSIRSINDKIYISEDEITSELKLIWKKCLNNDLINENFFLSGGNSLLCLKLKRMISDKMNVEIPIDEIFENSNLIQMSHLIYLKKKEIYKKFDNYQSNNILINFTDKFDEYHSKIIVFFHPLVGGVILPYLSVIRKLTKSLKNYRIIGIQHPNTFQLKLIKSKYIRTINCLCCEYIKILKQIVQQSSDSVFIGASLGGILAYECAIQLGKNGIYVNRIICIDGNAQPSSIPPITFDEHVQQMSDYMSRFDKNEEFNEEIRNAAINSSWELLKMVKFYVPESNERIELYLLKTENESDEDDYGWSKLCQTSVLKINGNHQNMLDDVNSDSLAKIIVEIITKI</sequence>
<dbReference type="Gene3D" id="3.30.559.30">
    <property type="entry name" value="Nonribosomal peptide synthetase, condensation domain"/>
    <property type="match status" value="4"/>
</dbReference>
<dbReference type="OrthoDB" id="416786at2759"/>
<evidence type="ECO:0000256" key="2">
    <source>
        <dbReference type="ARBA" id="ARBA00012873"/>
    </source>
</evidence>
<dbReference type="InterPro" id="IPR001031">
    <property type="entry name" value="Thioesterase"/>
</dbReference>
<dbReference type="EC" id="3.1.2.14" evidence="1"/>
<evidence type="ECO:0000256" key="3">
    <source>
        <dbReference type="ARBA" id="ARBA00018769"/>
    </source>
</evidence>
<dbReference type="WBParaSite" id="DME_0000036901-mRNA-1">
    <property type="protein sequence ID" value="DME_0000036901-mRNA-1"/>
    <property type="gene ID" value="DME_0000036901"/>
</dbReference>
<dbReference type="Gene3D" id="3.30.300.30">
    <property type="match status" value="2"/>
</dbReference>
<evidence type="ECO:0000313" key="12">
    <source>
        <dbReference type="WBParaSite" id="DME_0000036901-mRNA-1"/>
    </source>
</evidence>
<dbReference type="InterPro" id="IPR020845">
    <property type="entry name" value="AMP-binding_CS"/>
</dbReference>
<dbReference type="SUPFAM" id="SSF53474">
    <property type="entry name" value="alpha/beta-Hydrolases"/>
    <property type="match status" value="1"/>
</dbReference>
<dbReference type="PANTHER" id="PTHR45527:SF1">
    <property type="entry name" value="FATTY ACID SYNTHASE"/>
    <property type="match status" value="1"/>
</dbReference>
<dbReference type="InterPro" id="IPR045851">
    <property type="entry name" value="AMP-bd_C_sf"/>
</dbReference>